<dbReference type="GO" id="GO:0003676">
    <property type="term" value="F:nucleic acid binding"/>
    <property type="evidence" value="ECO:0007669"/>
    <property type="project" value="InterPro"/>
</dbReference>
<comment type="subcellular location">
    <subcellularLocation>
        <location evidence="1">Nucleus</location>
    </subcellularLocation>
</comment>
<dbReference type="PANTHER" id="PTHR12801:SF115">
    <property type="entry name" value="FI18136P1-RELATED"/>
    <property type="match status" value="1"/>
</dbReference>
<dbReference type="CDD" id="cd06145">
    <property type="entry name" value="REX1_like"/>
    <property type="match status" value="1"/>
</dbReference>
<dbReference type="GO" id="GO:0010629">
    <property type="term" value="P:negative regulation of gene expression"/>
    <property type="evidence" value="ECO:0007669"/>
    <property type="project" value="UniProtKB-ARBA"/>
</dbReference>
<dbReference type="GO" id="GO:0005634">
    <property type="term" value="C:nucleus"/>
    <property type="evidence" value="ECO:0007669"/>
    <property type="project" value="UniProtKB-SubCell"/>
</dbReference>
<sequence>MKSLNENFYSVVSLKSEELYKRFARHKMSYEMMLKNSFPLPDKDDPDKIVLSENVFSQAANQPTQICRCGKTLNVLEDNWYIDEGGCNYHLGKMIFTGPERGVYSCCKTCSRGCAFNEHHVISRRPFDSRNFRRPEDTKTEKNNQAANIFSIDCEMAFTTKGLEVVKVSLTSVGGDVIFDSYVQPNNDILDYNTAFSGVREENLRGVAITLREVQNRLLQLLNKNSILVGHGVENDLRALNIVHENVIDTSCVFPHERGSHLKHSLKYLAEVYLQKVIHDGFNGHDSVEDAQTCMELMLWKIYSETRSFKTNPMVIKTVSTGHSSNYVLMPQIPTELAPPPAFFIPSFAFINVTMVQPVIPFLVPTMSITSNFNPRMPQQQWWPRNM</sequence>
<dbReference type="InterPro" id="IPR036397">
    <property type="entry name" value="RNaseH_sf"/>
</dbReference>
<comment type="similarity">
    <text evidence="2">Belongs to the REXO1/REXO3 family.</text>
</comment>
<dbReference type="InterPro" id="IPR013520">
    <property type="entry name" value="Ribonucl_H"/>
</dbReference>
<comment type="caution">
    <text evidence="8">The sequence shown here is derived from an EMBL/GenBank/DDBJ whole genome shotgun (WGS) entry which is preliminary data.</text>
</comment>
<dbReference type="OrthoDB" id="6482108at2759"/>
<dbReference type="EMBL" id="BMAW01054425">
    <property type="protein sequence ID" value="GFS96268.1"/>
    <property type="molecule type" value="Genomic_DNA"/>
</dbReference>
<keyword evidence="6" id="KW-0539">Nucleus</keyword>
<evidence type="ECO:0000256" key="6">
    <source>
        <dbReference type="ARBA" id="ARBA00023242"/>
    </source>
</evidence>
<organism evidence="8 9">
    <name type="scientific">Nephila pilipes</name>
    <name type="common">Giant wood spider</name>
    <name type="synonym">Nephila maculata</name>
    <dbReference type="NCBI Taxonomy" id="299642"/>
    <lineage>
        <taxon>Eukaryota</taxon>
        <taxon>Metazoa</taxon>
        <taxon>Ecdysozoa</taxon>
        <taxon>Arthropoda</taxon>
        <taxon>Chelicerata</taxon>
        <taxon>Arachnida</taxon>
        <taxon>Araneae</taxon>
        <taxon>Araneomorphae</taxon>
        <taxon>Entelegynae</taxon>
        <taxon>Araneoidea</taxon>
        <taxon>Nephilidae</taxon>
        <taxon>Nephila</taxon>
    </lineage>
</organism>
<dbReference type="PANTHER" id="PTHR12801">
    <property type="entry name" value="RNA EXONUCLEASE REXO1 / RECO3 FAMILY MEMBER-RELATED"/>
    <property type="match status" value="1"/>
</dbReference>
<feature type="domain" description="Exonuclease" evidence="7">
    <location>
        <begin position="148"/>
        <end position="307"/>
    </location>
</feature>
<dbReference type="GO" id="GO:0004527">
    <property type="term" value="F:exonuclease activity"/>
    <property type="evidence" value="ECO:0007669"/>
    <property type="project" value="UniProtKB-KW"/>
</dbReference>
<accession>A0A8X6N6B2</accession>
<evidence type="ECO:0000313" key="9">
    <source>
        <dbReference type="Proteomes" id="UP000887013"/>
    </source>
</evidence>
<evidence type="ECO:0000259" key="7">
    <source>
        <dbReference type="SMART" id="SM00479"/>
    </source>
</evidence>
<reference evidence="8" key="1">
    <citation type="submission" date="2020-08" db="EMBL/GenBank/DDBJ databases">
        <title>Multicomponent nature underlies the extraordinary mechanical properties of spider dragline silk.</title>
        <authorList>
            <person name="Kono N."/>
            <person name="Nakamura H."/>
            <person name="Mori M."/>
            <person name="Yoshida Y."/>
            <person name="Ohtoshi R."/>
            <person name="Malay A.D."/>
            <person name="Moran D.A.P."/>
            <person name="Tomita M."/>
            <person name="Numata K."/>
            <person name="Arakawa K."/>
        </authorList>
    </citation>
    <scope>NUCLEOTIDE SEQUENCE</scope>
</reference>
<keyword evidence="9" id="KW-1185">Reference proteome</keyword>
<protein>
    <submittedName>
        <fullName evidence="8">RNA exonuclease 1 homolog</fullName>
    </submittedName>
</protein>
<dbReference type="AlphaFoldDB" id="A0A8X6N6B2"/>
<dbReference type="Proteomes" id="UP000887013">
    <property type="component" value="Unassembled WGS sequence"/>
</dbReference>
<dbReference type="InterPro" id="IPR047021">
    <property type="entry name" value="REXO1/3/4-like"/>
</dbReference>
<dbReference type="FunFam" id="3.30.420.10:FF:000031">
    <property type="entry name" value="RNA exonuclease 1"/>
    <property type="match status" value="1"/>
</dbReference>
<dbReference type="SMART" id="SM00479">
    <property type="entry name" value="EXOIII"/>
    <property type="match status" value="1"/>
</dbReference>
<name>A0A8X6N6B2_NEPPI</name>
<evidence type="ECO:0000256" key="3">
    <source>
        <dbReference type="ARBA" id="ARBA00022722"/>
    </source>
</evidence>
<keyword evidence="5 8" id="KW-0269">Exonuclease</keyword>
<dbReference type="InterPro" id="IPR012337">
    <property type="entry name" value="RNaseH-like_sf"/>
</dbReference>
<evidence type="ECO:0000256" key="1">
    <source>
        <dbReference type="ARBA" id="ARBA00004123"/>
    </source>
</evidence>
<keyword evidence="4" id="KW-0378">Hydrolase</keyword>
<evidence type="ECO:0000256" key="4">
    <source>
        <dbReference type="ARBA" id="ARBA00022801"/>
    </source>
</evidence>
<dbReference type="SUPFAM" id="SSF53098">
    <property type="entry name" value="Ribonuclease H-like"/>
    <property type="match status" value="1"/>
</dbReference>
<evidence type="ECO:0000256" key="5">
    <source>
        <dbReference type="ARBA" id="ARBA00022839"/>
    </source>
</evidence>
<evidence type="ECO:0000313" key="8">
    <source>
        <dbReference type="EMBL" id="GFS96268.1"/>
    </source>
</evidence>
<dbReference type="Gene3D" id="3.30.420.10">
    <property type="entry name" value="Ribonuclease H-like superfamily/Ribonuclease H"/>
    <property type="match status" value="1"/>
</dbReference>
<gene>
    <name evidence="8" type="primary">Rexo1</name>
    <name evidence="8" type="ORF">NPIL_247861</name>
</gene>
<dbReference type="Pfam" id="PF00929">
    <property type="entry name" value="RNase_T"/>
    <property type="match status" value="1"/>
</dbReference>
<proteinExistence type="inferred from homology"/>
<evidence type="ECO:0000256" key="2">
    <source>
        <dbReference type="ARBA" id="ARBA00006357"/>
    </source>
</evidence>
<keyword evidence="3" id="KW-0540">Nuclease</keyword>
<dbReference type="InterPro" id="IPR034922">
    <property type="entry name" value="REX1-like_exo"/>
</dbReference>